<accession>X0Y994</accession>
<comment type="caution">
    <text evidence="1">The sequence shown here is derived from an EMBL/GenBank/DDBJ whole genome shotgun (WGS) entry which is preliminary data.</text>
</comment>
<dbReference type="AlphaFoldDB" id="X0Y994"/>
<gene>
    <name evidence="1" type="ORF">S01H1_61354</name>
</gene>
<evidence type="ECO:0000313" key="1">
    <source>
        <dbReference type="EMBL" id="GAG33426.1"/>
    </source>
</evidence>
<proteinExistence type="predicted"/>
<feature type="non-terminal residue" evidence="1">
    <location>
        <position position="1"/>
    </location>
</feature>
<dbReference type="EMBL" id="BARS01040225">
    <property type="protein sequence ID" value="GAG33426.1"/>
    <property type="molecule type" value="Genomic_DNA"/>
</dbReference>
<reference evidence="1" key="1">
    <citation type="journal article" date="2014" name="Front. Microbiol.">
        <title>High frequency of phylogenetically diverse reductive dehalogenase-homologous genes in deep subseafloor sedimentary metagenomes.</title>
        <authorList>
            <person name="Kawai M."/>
            <person name="Futagami T."/>
            <person name="Toyoda A."/>
            <person name="Takaki Y."/>
            <person name="Nishi S."/>
            <person name="Hori S."/>
            <person name="Arai W."/>
            <person name="Tsubouchi T."/>
            <person name="Morono Y."/>
            <person name="Uchiyama I."/>
            <person name="Ito T."/>
            <person name="Fujiyama A."/>
            <person name="Inagaki F."/>
            <person name="Takami H."/>
        </authorList>
    </citation>
    <scope>NUCLEOTIDE SEQUENCE</scope>
    <source>
        <strain evidence="1">Expedition CK06-06</strain>
    </source>
</reference>
<name>X0Y994_9ZZZZ</name>
<protein>
    <submittedName>
        <fullName evidence="1">Uncharacterized protein</fullName>
    </submittedName>
</protein>
<organism evidence="1">
    <name type="scientific">marine sediment metagenome</name>
    <dbReference type="NCBI Taxonomy" id="412755"/>
    <lineage>
        <taxon>unclassified sequences</taxon>
        <taxon>metagenomes</taxon>
        <taxon>ecological metagenomes</taxon>
    </lineage>
</organism>
<sequence length="108" mass="11723">TNNIGDIVTLTGASFQNCRYEIINTTTNPVTATKLGTLFGVSCNTACNAYFIENLDGINSQTFFYTDCDGVAQTVTLSPTAVTVKCLRSFTTPQPNFEVTWQTCDCVV</sequence>